<dbReference type="VEuPathDB" id="VectorBase:CSON011048"/>
<keyword evidence="2" id="KW-0521">NADP</keyword>
<keyword evidence="3" id="KW-0560">Oxidoreductase</keyword>
<sequence length="259" mass="28781">MENGQLGKNGLNVVLISRTLSKLQEVAKEIEAEFSVETRVVDVDFKNGQEIYTKIEKNIQDLEVGVLVNNVGISYTSPEYFLSIQNRDQLLVDLIQCNITSVLNMTKMVLPQMLERNTGVIINISSLSAIIPAPLISVYAATKSFVDKFSDDLSTEYKKRGIIVQCVLPGPVATKMSKIKKSTWMAPSPKKFVSSAIKRLGIADHTTGYYPHSLLLMAINALDFVSPSLARSISLKTIENIRNRAMKRRQTAVNDTKTN</sequence>
<gene>
    <name evidence="5" type="primary">CSON011048</name>
</gene>
<proteinExistence type="inferred from homology"/>
<dbReference type="OMA" id="LVAPGMM"/>
<dbReference type="PANTHER" id="PTHR43899:SF13">
    <property type="entry name" value="RH59310P"/>
    <property type="match status" value="1"/>
</dbReference>
<dbReference type="PRINTS" id="PR00080">
    <property type="entry name" value="SDRFAMILY"/>
</dbReference>
<comment type="similarity">
    <text evidence="1 4">Belongs to the short-chain dehydrogenases/reductases (SDR) family.</text>
</comment>
<dbReference type="Gene3D" id="3.40.50.720">
    <property type="entry name" value="NAD(P)-binding Rossmann-like Domain"/>
    <property type="match status" value="1"/>
</dbReference>
<dbReference type="PRINTS" id="PR00081">
    <property type="entry name" value="GDHRDH"/>
</dbReference>
<dbReference type="CDD" id="cd05356">
    <property type="entry name" value="17beta-HSD1_like_SDR_c"/>
    <property type="match status" value="1"/>
</dbReference>
<evidence type="ECO:0000256" key="2">
    <source>
        <dbReference type="ARBA" id="ARBA00022857"/>
    </source>
</evidence>
<dbReference type="SUPFAM" id="SSF51735">
    <property type="entry name" value="NAD(P)-binding Rossmann-fold domains"/>
    <property type="match status" value="1"/>
</dbReference>
<evidence type="ECO:0000256" key="4">
    <source>
        <dbReference type="RuleBase" id="RU000363"/>
    </source>
</evidence>
<dbReference type="FunFam" id="3.40.50.720:FF:000137">
    <property type="entry name" value="Hydroxysteroid (17-beta) dehydrogenase 3"/>
    <property type="match status" value="1"/>
</dbReference>
<dbReference type="InterPro" id="IPR002347">
    <property type="entry name" value="SDR_fam"/>
</dbReference>
<dbReference type="InterPro" id="IPR051019">
    <property type="entry name" value="VLCFA-Steroid_DH"/>
</dbReference>
<name>A0A336MZH1_CULSO</name>
<evidence type="ECO:0000256" key="1">
    <source>
        <dbReference type="ARBA" id="ARBA00006484"/>
    </source>
</evidence>
<organism evidence="5">
    <name type="scientific">Culicoides sonorensis</name>
    <name type="common">Biting midge</name>
    <dbReference type="NCBI Taxonomy" id="179676"/>
    <lineage>
        <taxon>Eukaryota</taxon>
        <taxon>Metazoa</taxon>
        <taxon>Ecdysozoa</taxon>
        <taxon>Arthropoda</taxon>
        <taxon>Hexapoda</taxon>
        <taxon>Insecta</taxon>
        <taxon>Pterygota</taxon>
        <taxon>Neoptera</taxon>
        <taxon>Endopterygota</taxon>
        <taxon>Diptera</taxon>
        <taxon>Nematocera</taxon>
        <taxon>Chironomoidea</taxon>
        <taxon>Ceratopogonidae</taxon>
        <taxon>Ceratopogoninae</taxon>
        <taxon>Culicoides</taxon>
        <taxon>Monoculicoides</taxon>
    </lineage>
</organism>
<dbReference type="InterPro" id="IPR036291">
    <property type="entry name" value="NAD(P)-bd_dom_sf"/>
</dbReference>
<dbReference type="AlphaFoldDB" id="A0A336MZH1"/>
<dbReference type="GO" id="GO:0005783">
    <property type="term" value="C:endoplasmic reticulum"/>
    <property type="evidence" value="ECO:0007669"/>
    <property type="project" value="TreeGrafter"/>
</dbReference>
<dbReference type="EMBL" id="UFQT01004681">
    <property type="protein sequence ID" value="SSX35752.1"/>
    <property type="molecule type" value="Genomic_DNA"/>
</dbReference>
<dbReference type="PANTHER" id="PTHR43899">
    <property type="entry name" value="RH59310P"/>
    <property type="match status" value="1"/>
</dbReference>
<dbReference type="PIRSF" id="PIRSF000126">
    <property type="entry name" value="11-beta-HSD1"/>
    <property type="match status" value="1"/>
</dbReference>
<evidence type="ECO:0000256" key="3">
    <source>
        <dbReference type="ARBA" id="ARBA00023002"/>
    </source>
</evidence>
<protein>
    <submittedName>
        <fullName evidence="5">CSON011048 protein</fullName>
    </submittedName>
</protein>
<evidence type="ECO:0000313" key="5">
    <source>
        <dbReference type="EMBL" id="SSX35752.1"/>
    </source>
</evidence>
<dbReference type="Pfam" id="PF00106">
    <property type="entry name" value="adh_short"/>
    <property type="match status" value="1"/>
</dbReference>
<dbReference type="GO" id="GO:0016491">
    <property type="term" value="F:oxidoreductase activity"/>
    <property type="evidence" value="ECO:0007669"/>
    <property type="project" value="UniProtKB-KW"/>
</dbReference>
<accession>A0A336MZH1</accession>
<reference evidence="5" key="1">
    <citation type="submission" date="2018-07" db="EMBL/GenBank/DDBJ databases">
        <authorList>
            <person name="Quirk P.G."/>
            <person name="Krulwich T.A."/>
        </authorList>
    </citation>
    <scope>NUCLEOTIDE SEQUENCE</scope>
</reference>